<dbReference type="InterPro" id="IPR036097">
    <property type="entry name" value="HisK_dim/P_sf"/>
</dbReference>
<proteinExistence type="predicted"/>
<dbReference type="InterPro" id="IPR058544">
    <property type="entry name" value="ETR1_N"/>
</dbReference>
<dbReference type="InterPro" id="IPR000014">
    <property type="entry name" value="PAS"/>
</dbReference>
<accession>A0ABQ1G3I3</accession>
<evidence type="ECO:0000256" key="2">
    <source>
        <dbReference type="ARBA" id="ARBA00012438"/>
    </source>
</evidence>
<dbReference type="InterPro" id="IPR000700">
    <property type="entry name" value="PAS-assoc_C"/>
</dbReference>
<name>A0ABQ1G3I3_9SPHN</name>
<feature type="domain" description="PAC" evidence="13">
    <location>
        <begin position="242"/>
        <end position="294"/>
    </location>
</feature>
<feature type="transmembrane region" description="Helical" evidence="10">
    <location>
        <begin position="24"/>
        <end position="49"/>
    </location>
</feature>
<evidence type="ECO:0000256" key="1">
    <source>
        <dbReference type="ARBA" id="ARBA00000085"/>
    </source>
</evidence>
<dbReference type="Gene3D" id="3.30.565.10">
    <property type="entry name" value="Histidine kinase-like ATPase, C-terminal domain"/>
    <property type="match status" value="1"/>
</dbReference>
<evidence type="ECO:0000259" key="12">
    <source>
        <dbReference type="PROSITE" id="PS50112"/>
    </source>
</evidence>
<keyword evidence="4" id="KW-0808">Transferase</keyword>
<dbReference type="InterPro" id="IPR004358">
    <property type="entry name" value="Sig_transdc_His_kin-like_C"/>
</dbReference>
<evidence type="ECO:0000256" key="6">
    <source>
        <dbReference type="ARBA" id="ARBA00022777"/>
    </source>
</evidence>
<dbReference type="PROSITE" id="PS50112">
    <property type="entry name" value="PAS"/>
    <property type="match status" value="1"/>
</dbReference>
<dbReference type="Pfam" id="PF08448">
    <property type="entry name" value="PAS_4"/>
    <property type="match status" value="1"/>
</dbReference>
<keyword evidence="3" id="KW-0597">Phosphoprotein</keyword>
<dbReference type="RefSeq" id="WP_188444981.1">
    <property type="nucleotide sequence ID" value="NZ_BMDW01000001.1"/>
</dbReference>
<dbReference type="SUPFAM" id="SSF55874">
    <property type="entry name" value="ATPase domain of HSP90 chaperone/DNA topoisomerase II/histidine kinase"/>
    <property type="match status" value="1"/>
</dbReference>
<dbReference type="Pfam" id="PF00512">
    <property type="entry name" value="HisKA"/>
    <property type="match status" value="1"/>
</dbReference>
<comment type="catalytic activity">
    <reaction evidence="1">
        <text>ATP + protein L-histidine = ADP + protein N-phospho-L-histidine.</text>
        <dbReference type="EC" id="2.7.13.3"/>
    </reaction>
</comment>
<evidence type="ECO:0000313" key="14">
    <source>
        <dbReference type="EMBL" id="GGA35877.1"/>
    </source>
</evidence>
<keyword evidence="8" id="KW-0902">Two-component regulatory system</keyword>
<keyword evidence="10" id="KW-0472">Membrane</keyword>
<dbReference type="Gene3D" id="3.30.450.20">
    <property type="entry name" value="PAS domain"/>
    <property type="match status" value="1"/>
</dbReference>
<evidence type="ECO:0000256" key="8">
    <source>
        <dbReference type="ARBA" id="ARBA00023012"/>
    </source>
</evidence>
<dbReference type="Proteomes" id="UP000618591">
    <property type="component" value="Unassembled WGS sequence"/>
</dbReference>
<dbReference type="InterPro" id="IPR003661">
    <property type="entry name" value="HisK_dim/P_dom"/>
</dbReference>
<protein>
    <recommendedName>
        <fullName evidence="2">histidine kinase</fullName>
        <ecNumber evidence="2">2.7.13.3</ecNumber>
    </recommendedName>
</protein>
<keyword evidence="9" id="KW-0175">Coiled coil</keyword>
<keyword evidence="10" id="KW-0812">Transmembrane</keyword>
<keyword evidence="5" id="KW-0547">Nucleotide-binding</keyword>
<dbReference type="NCBIfam" id="TIGR00229">
    <property type="entry name" value="sensory_box"/>
    <property type="match status" value="1"/>
</dbReference>
<comment type="caution">
    <text evidence="14">The sequence shown here is derived from an EMBL/GenBank/DDBJ whole genome shotgun (WGS) entry which is preliminary data.</text>
</comment>
<feature type="transmembrane region" description="Helical" evidence="10">
    <location>
        <begin position="61"/>
        <end position="88"/>
    </location>
</feature>
<dbReference type="PROSITE" id="PS50113">
    <property type="entry name" value="PAC"/>
    <property type="match status" value="1"/>
</dbReference>
<dbReference type="SUPFAM" id="SSF55785">
    <property type="entry name" value="PYP-like sensor domain (PAS domain)"/>
    <property type="match status" value="1"/>
</dbReference>
<dbReference type="Gene3D" id="1.10.287.130">
    <property type="match status" value="1"/>
</dbReference>
<evidence type="ECO:0000259" key="11">
    <source>
        <dbReference type="PROSITE" id="PS50109"/>
    </source>
</evidence>
<feature type="domain" description="Histidine kinase" evidence="11">
    <location>
        <begin position="307"/>
        <end position="521"/>
    </location>
</feature>
<dbReference type="CDD" id="cd00082">
    <property type="entry name" value="HisKA"/>
    <property type="match status" value="1"/>
</dbReference>
<evidence type="ECO:0000256" key="5">
    <source>
        <dbReference type="ARBA" id="ARBA00022741"/>
    </source>
</evidence>
<dbReference type="Pfam" id="PF02518">
    <property type="entry name" value="HATPase_c"/>
    <property type="match status" value="1"/>
</dbReference>
<dbReference type="Pfam" id="PF25487">
    <property type="entry name" value="ETR1_N"/>
    <property type="match status" value="1"/>
</dbReference>
<organism evidence="14 15">
    <name type="scientific">Sphingomonas psychrolutea</name>
    <dbReference type="NCBI Taxonomy" id="1259676"/>
    <lineage>
        <taxon>Bacteria</taxon>
        <taxon>Pseudomonadati</taxon>
        <taxon>Pseudomonadota</taxon>
        <taxon>Alphaproteobacteria</taxon>
        <taxon>Sphingomonadales</taxon>
        <taxon>Sphingomonadaceae</taxon>
        <taxon>Sphingomonas</taxon>
    </lineage>
</organism>
<dbReference type="SMART" id="SM00388">
    <property type="entry name" value="HisKA"/>
    <property type="match status" value="1"/>
</dbReference>
<dbReference type="InterPro" id="IPR013656">
    <property type="entry name" value="PAS_4"/>
</dbReference>
<keyword evidence="10" id="KW-1133">Transmembrane helix</keyword>
<dbReference type="InterPro" id="IPR036890">
    <property type="entry name" value="HATPase_C_sf"/>
</dbReference>
<evidence type="ECO:0000256" key="7">
    <source>
        <dbReference type="ARBA" id="ARBA00022840"/>
    </source>
</evidence>
<dbReference type="SMART" id="SM00387">
    <property type="entry name" value="HATPase_c"/>
    <property type="match status" value="1"/>
</dbReference>
<feature type="coiled-coil region" evidence="9">
    <location>
        <begin position="137"/>
        <end position="171"/>
    </location>
</feature>
<dbReference type="EMBL" id="BMDW01000001">
    <property type="protein sequence ID" value="GGA35877.1"/>
    <property type="molecule type" value="Genomic_DNA"/>
</dbReference>
<dbReference type="PANTHER" id="PTHR43065">
    <property type="entry name" value="SENSOR HISTIDINE KINASE"/>
    <property type="match status" value="1"/>
</dbReference>
<dbReference type="InterPro" id="IPR035965">
    <property type="entry name" value="PAS-like_dom_sf"/>
</dbReference>
<evidence type="ECO:0000256" key="10">
    <source>
        <dbReference type="SAM" id="Phobius"/>
    </source>
</evidence>
<dbReference type="EC" id="2.7.13.3" evidence="2"/>
<evidence type="ECO:0000313" key="15">
    <source>
        <dbReference type="Proteomes" id="UP000618591"/>
    </source>
</evidence>
<sequence length="526" mass="57553">MSWFDQLQTFMPHGMCLLWRPELMFLHIASDALIAAAYFVIPFGIAHFVRHRIDLEPGQRSAALLFAAFIGLCGFTHVASILTLWYPFYVTEGWLKAATAAVSVATAGLVLTIVPQLLRLPSPKTLQKEIDQHRLTLAELSAARAELALRVRATEVELHQAEENFAQADSLLEAVIDTVPGLIYAKDLLGRMTMANKTTLEVIGKPWAMVQGRTDLEFQDDKRQAAAVMENDRLVLENDDAHEVEELMDHPTRGSRIFLSTKRPLHDMSGAISGIVGMSLDITDRKRMEAQLNQTSRVSAMGDMASALAHELNQPLGAISMYLEGVKIVLQRDTPVHPALKPVELAREQSMRAGDIIRRLRAFVSGGDEIRRSESVADVVDDACRLALLGSGDANIQTVIEHESRDISAVMDKIEIQQVVVNLVRNAIESTPAQGSNTITIRTGRDDQSRACISVEDTGSGFTEATRAILFEPFKSTKGTKGMGVGLSLSRTIVESHGGTIRGDTNPHIGSTFSFSLPLTPQAAVV</sequence>
<dbReference type="PRINTS" id="PR00344">
    <property type="entry name" value="BCTRLSENSOR"/>
</dbReference>
<keyword evidence="6" id="KW-0418">Kinase</keyword>
<reference evidence="15" key="1">
    <citation type="journal article" date="2019" name="Int. J. Syst. Evol. Microbiol.">
        <title>The Global Catalogue of Microorganisms (GCM) 10K type strain sequencing project: providing services to taxonomists for standard genome sequencing and annotation.</title>
        <authorList>
            <consortium name="The Broad Institute Genomics Platform"/>
            <consortium name="The Broad Institute Genome Sequencing Center for Infectious Disease"/>
            <person name="Wu L."/>
            <person name="Ma J."/>
        </authorList>
    </citation>
    <scope>NUCLEOTIDE SEQUENCE [LARGE SCALE GENOMIC DNA]</scope>
    <source>
        <strain evidence="15">CGMCC 1.10106</strain>
    </source>
</reference>
<evidence type="ECO:0000256" key="9">
    <source>
        <dbReference type="SAM" id="Coils"/>
    </source>
</evidence>
<dbReference type="SUPFAM" id="SSF47384">
    <property type="entry name" value="Homodimeric domain of signal transducing histidine kinase"/>
    <property type="match status" value="1"/>
</dbReference>
<evidence type="ECO:0000256" key="3">
    <source>
        <dbReference type="ARBA" id="ARBA00022553"/>
    </source>
</evidence>
<dbReference type="PANTHER" id="PTHR43065:SF46">
    <property type="entry name" value="C4-DICARBOXYLATE TRANSPORT SENSOR PROTEIN DCTB"/>
    <property type="match status" value="1"/>
</dbReference>
<keyword evidence="15" id="KW-1185">Reference proteome</keyword>
<dbReference type="InterPro" id="IPR005467">
    <property type="entry name" value="His_kinase_dom"/>
</dbReference>
<dbReference type="PROSITE" id="PS50109">
    <property type="entry name" value="HIS_KIN"/>
    <property type="match status" value="1"/>
</dbReference>
<gene>
    <name evidence="14" type="ORF">GCM10011395_02800</name>
</gene>
<evidence type="ECO:0000256" key="4">
    <source>
        <dbReference type="ARBA" id="ARBA00022679"/>
    </source>
</evidence>
<evidence type="ECO:0000259" key="13">
    <source>
        <dbReference type="PROSITE" id="PS50113"/>
    </source>
</evidence>
<keyword evidence="7" id="KW-0067">ATP-binding</keyword>
<feature type="domain" description="PAS" evidence="12">
    <location>
        <begin position="168"/>
        <end position="216"/>
    </location>
</feature>
<dbReference type="InterPro" id="IPR003594">
    <property type="entry name" value="HATPase_dom"/>
</dbReference>